<gene>
    <name evidence="1" type="ORF">ACFSCX_00235</name>
</gene>
<accession>A0ABW4LLT1</accession>
<organism evidence="1 2">
    <name type="scientific">Bacillus salitolerans</name>
    <dbReference type="NCBI Taxonomy" id="1437434"/>
    <lineage>
        <taxon>Bacteria</taxon>
        <taxon>Bacillati</taxon>
        <taxon>Bacillota</taxon>
        <taxon>Bacilli</taxon>
        <taxon>Bacillales</taxon>
        <taxon>Bacillaceae</taxon>
        <taxon>Bacillus</taxon>
    </lineage>
</organism>
<proteinExistence type="predicted"/>
<keyword evidence="2" id="KW-1185">Reference proteome</keyword>
<protein>
    <submittedName>
        <fullName evidence="1">Uncharacterized protein</fullName>
    </submittedName>
</protein>
<reference evidence="2" key="1">
    <citation type="journal article" date="2019" name="Int. J. Syst. Evol. Microbiol.">
        <title>The Global Catalogue of Microorganisms (GCM) 10K type strain sequencing project: providing services to taxonomists for standard genome sequencing and annotation.</title>
        <authorList>
            <consortium name="The Broad Institute Genomics Platform"/>
            <consortium name="The Broad Institute Genome Sequencing Center for Infectious Disease"/>
            <person name="Wu L."/>
            <person name="Ma J."/>
        </authorList>
    </citation>
    <scope>NUCLEOTIDE SEQUENCE [LARGE SCALE GENOMIC DNA]</scope>
    <source>
        <strain evidence="2">CCUG 49339</strain>
    </source>
</reference>
<dbReference type="EMBL" id="JBHUEM010000001">
    <property type="protein sequence ID" value="MFD1734980.1"/>
    <property type="molecule type" value="Genomic_DNA"/>
</dbReference>
<dbReference type="RefSeq" id="WP_377926062.1">
    <property type="nucleotide sequence ID" value="NZ_JBHUEM010000001.1"/>
</dbReference>
<comment type="caution">
    <text evidence="1">The sequence shown here is derived from an EMBL/GenBank/DDBJ whole genome shotgun (WGS) entry which is preliminary data.</text>
</comment>
<evidence type="ECO:0000313" key="2">
    <source>
        <dbReference type="Proteomes" id="UP001597214"/>
    </source>
</evidence>
<sequence length="69" mass="8062">MARKRDDELINMTLRQLQAYSDTNPAEGLRISKACSTVKKYAAKKHWEYQKSKIIETLIPGFNDEIKFE</sequence>
<name>A0ABW4LLT1_9BACI</name>
<dbReference type="Proteomes" id="UP001597214">
    <property type="component" value="Unassembled WGS sequence"/>
</dbReference>
<evidence type="ECO:0000313" key="1">
    <source>
        <dbReference type="EMBL" id="MFD1734980.1"/>
    </source>
</evidence>